<protein>
    <submittedName>
        <fullName evidence="1">DUF790 family protein</fullName>
    </submittedName>
</protein>
<dbReference type="InterPro" id="IPR008508">
    <property type="entry name" value="Bax1"/>
</dbReference>
<dbReference type="PANTHER" id="PTHR39640">
    <property type="entry name" value="VNG6129C"/>
    <property type="match status" value="1"/>
</dbReference>
<sequence>MLPTDLLVQRFNGEEVVPLRLELDEKNRAIAQDLITLFQSVVGETRGTLNRQLAELEGTDTNYRIKRGLAHLLNSDTFSTFEAVSPLDPVDLRQRIFLQAAQTAPSTQTTQAVLQTVADTLTQELNQEVLPDQIHAGLYADLPDNHILTRFEPPTPDALLHRYNLAQVQGIFYRASQVIINAHRNDPGQYKLLFRYIKLFSLMTYIEGDADHGFTLAIDGPTSLFKPNTHYGLKLAMLLPALLHVTRWSLTATLHHKDSYSGEQRVRRYSLEADCGLVTHYPPGKTYDSMLEQGFVDRWQKLKTEWKLEREVDLIPIPGSVMIPDFRIVHPNGQTWLLEIVGYWRPDYLKKKFSQVRQSGRDDLVLAISERLNLEKAGVKLDNLPARVIWFKDQLSPKAVLGAIEAASASS</sequence>
<dbReference type="Pfam" id="PF05626">
    <property type="entry name" value="DUF790"/>
    <property type="match status" value="1"/>
</dbReference>
<dbReference type="PANTHER" id="PTHR39640:SF1">
    <property type="entry name" value="DUF790 FAMILY PROTEIN"/>
    <property type="match status" value="1"/>
</dbReference>
<proteinExistence type="predicted"/>
<reference evidence="1" key="1">
    <citation type="journal article" date="2020" name="mSystems">
        <title>Genome- and Community-Level Interaction Insights into Carbon Utilization and Element Cycling Functions of Hydrothermarchaeota in Hydrothermal Sediment.</title>
        <authorList>
            <person name="Zhou Z."/>
            <person name="Liu Y."/>
            <person name="Xu W."/>
            <person name="Pan J."/>
            <person name="Luo Z.H."/>
            <person name="Li M."/>
        </authorList>
    </citation>
    <scope>NUCLEOTIDE SEQUENCE [LARGE SCALE GENOMIC DNA]</scope>
    <source>
        <strain evidence="1">SpSt-418</strain>
    </source>
</reference>
<dbReference type="PIRSF" id="PIRSF019435">
    <property type="entry name" value="UCP019435"/>
    <property type="match status" value="1"/>
</dbReference>
<accession>A0A7C3PFV4</accession>
<gene>
    <name evidence="1" type="ORF">ENR64_03875</name>
</gene>
<dbReference type="EMBL" id="DSRU01000049">
    <property type="protein sequence ID" value="HFM96900.1"/>
    <property type="molecule type" value="Genomic_DNA"/>
</dbReference>
<dbReference type="AlphaFoldDB" id="A0A7C3PFV4"/>
<organism evidence="1">
    <name type="scientific">Oscillatoriales cyanobacterium SpSt-418</name>
    <dbReference type="NCBI Taxonomy" id="2282169"/>
    <lineage>
        <taxon>Bacteria</taxon>
        <taxon>Bacillati</taxon>
        <taxon>Cyanobacteriota</taxon>
        <taxon>Cyanophyceae</taxon>
        <taxon>Oscillatoriophycideae</taxon>
        <taxon>Oscillatoriales</taxon>
    </lineage>
</organism>
<evidence type="ECO:0000313" key="1">
    <source>
        <dbReference type="EMBL" id="HFM96900.1"/>
    </source>
</evidence>
<name>A0A7C3PFV4_9CYAN</name>
<comment type="caution">
    <text evidence="1">The sequence shown here is derived from an EMBL/GenBank/DDBJ whole genome shotgun (WGS) entry which is preliminary data.</text>
</comment>